<feature type="domain" description="CN hydrolase" evidence="2">
    <location>
        <begin position="5"/>
        <end position="242"/>
    </location>
</feature>
<dbReference type="SUPFAM" id="SSF56317">
    <property type="entry name" value="Carbon-nitrogen hydrolase"/>
    <property type="match status" value="1"/>
</dbReference>
<dbReference type="EMBL" id="JXBL01000001">
    <property type="protein sequence ID" value="KIE43774.1"/>
    <property type="molecule type" value="Genomic_DNA"/>
</dbReference>
<evidence type="ECO:0000313" key="4">
    <source>
        <dbReference type="Proteomes" id="UP000031433"/>
    </source>
</evidence>
<proteinExistence type="inferred from homology"/>
<dbReference type="Gene3D" id="3.60.110.10">
    <property type="entry name" value="Carbon-nitrogen hydrolase"/>
    <property type="match status" value="1"/>
</dbReference>
<protein>
    <submittedName>
        <fullName evidence="3">Carbon-nitrogen hydrolase</fullName>
    </submittedName>
</protein>
<dbReference type="CDD" id="cd07583">
    <property type="entry name" value="nitrilase_5"/>
    <property type="match status" value="1"/>
</dbReference>
<evidence type="ECO:0000259" key="2">
    <source>
        <dbReference type="PROSITE" id="PS50263"/>
    </source>
</evidence>
<comment type="similarity">
    <text evidence="1">Belongs to the carbon-nitrogen hydrolase superfamily. NIT1/NIT2 family.</text>
</comment>
<dbReference type="PANTHER" id="PTHR23088">
    <property type="entry name" value="NITRILASE-RELATED"/>
    <property type="match status" value="1"/>
</dbReference>
<dbReference type="Pfam" id="PF00795">
    <property type="entry name" value="CN_hydrolase"/>
    <property type="match status" value="1"/>
</dbReference>
<keyword evidence="3" id="KW-0378">Hydrolase</keyword>
<name>A0A0C1TSD4_9BACT</name>
<dbReference type="InterPro" id="IPR036526">
    <property type="entry name" value="C-N_Hydrolase_sf"/>
</dbReference>
<gene>
    <name evidence="3" type="ORF">SE37_14630</name>
</gene>
<evidence type="ECO:0000256" key="1">
    <source>
        <dbReference type="ARBA" id="ARBA00010613"/>
    </source>
</evidence>
<dbReference type="PROSITE" id="PS01227">
    <property type="entry name" value="UPF0012"/>
    <property type="match status" value="1"/>
</dbReference>
<comment type="caution">
    <text evidence="3">The sequence shown here is derived from an EMBL/GenBank/DDBJ whole genome shotgun (WGS) entry which is preliminary data.</text>
</comment>
<dbReference type="Proteomes" id="UP000031433">
    <property type="component" value="Unassembled WGS sequence"/>
</dbReference>
<dbReference type="PANTHER" id="PTHR23088:SF27">
    <property type="entry name" value="DEAMINATED GLUTATHIONE AMIDASE"/>
    <property type="match status" value="1"/>
</dbReference>
<dbReference type="GO" id="GO:0016787">
    <property type="term" value="F:hydrolase activity"/>
    <property type="evidence" value="ECO:0007669"/>
    <property type="project" value="UniProtKB-KW"/>
</dbReference>
<reference evidence="3 4" key="1">
    <citation type="submission" date="2015-01" db="EMBL/GenBank/DDBJ databases">
        <title>Genome sequence of the anaerobic bacterium Geobacter soli GSS01, a dissimilatory Fe(III) reducer from soil.</title>
        <authorList>
            <person name="Yang G."/>
            <person name="Zhou S."/>
        </authorList>
    </citation>
    <scope>NUCLEOTIDE SEQUENCE [LARGE SCALE GENOMIC DNA]</scope>
    <source>
        <strain evidence="3 4">GSS01</strain>
    </source>
</reference>
<organism evidence="3 4">
    <name type="scientific">Geobacter soli</name>
    <dbReference type="NCBI Taxonomy" id="1510391"/>
    <lineage>
        <taxon>Bacteria</taxon>
        <taxon>Pseudomonadati</taxon>
        <taxon>Thermodesulfobacteriota</taxon>
        <taxon>Desulfuromonadia</taxon>
        <taxon>Geobacterales</taxon>
        <taxon>Geobacteraceae</taxon>
        <taxon>Geobacter</taxon>
    </lineage>
</organism>
<evidence type="ECO:0000313" key="3">
    <source>
        <dbReference type="EMBL" id="KIE43774.1"/>
    </source>
</evidence>
<sequence>MNRTVKAGAVQFTVRLGDIDANVAYVQEALRRLASQGCRLAVLPEMWSTGYAYKELNELAKRTPEVVAELGRLSRELDMVIVGSMPEPHGEKVFNTAYVLDHGELLGSYRKIHLFSLMGEDRSLDGGDRWLVVDTHVGRLGVFICYDLRFPELARRLAVEGAEIIVVPAEWPKPREEHWRTLLRARAIENQLFVVAANCCGVQGKLDFFGSSLIIGPKGELLAEGGYEACEPMATLDFQVMETWRGQIPCFADRRPSCY</sequence>
<dbReference type="AlphaFoldDB" id="A0A0C1TSD4"/>
<dbReference type="InterPro" id="IPR003010">
    <property type="entry name" value="C-N_Hydrolase"/>
</dbReference>
<dbReference type="PROSITE" id="PS50263">
    <property type="entry name" value="CN_HYDROLASE"/>
    <property type="match status" value="1"/>
</dbReference>
<keyword evidence="4" id="KW-1185">Reference proteome</keyword>
<accession>A0A0C1TSD4</accession>
<dbReference type="RefSeq" id="WP_039647560.1">
    <property type="nucleotide sequence ID" value="NZ_JXBL01000001.1"/>
</dbReference>
<dbReference type="InterPro" id="IPR001110">
    <property type="entry name" value="UPF0012_CS"/>
</dbReference>